<feature type="region of interest" description="Disordered" evidence="1">
    <location>
        <begin position="273"/>
        <end position="304"/>
    </location>
</feature>
<evidence type="ECO:0000313" key="2">
    <source>
        <dbReference type="EMBL" id="RNF10079.1"/>
    </source>
</evidence>
<proteinExistence type="predicted"/>
<feature type="region of interest" description="Disordered" evidence="1">
    <location>
        <begin position="451"/>
        <end position="474"/>
    </location>
</feature>
<reference evidence="2 3" key="1">
    <citation type="journal article" date="2018" name="BMC Genomics">
        <title>Genomic comparison of Trypanosoma conorhini and Trypanosoma rangeli to Trypanosoma cruzi strains of high and low virulence.</title>
        <authorList>
            <person name="Bradwell K.R."/>
            <person name="Koparde V.N."/>
            <person name="Matveyev A.V."/>
            <person name="Serrano M.G."/>
            <person name="Alves J.M."/>
            <person name="Parikh H."/>
            <person name="Huang B."/>
            <person name="Lee V."/>
            <person name="Espinosa-Alvarez O."/>
            <person name="Ortiz P.A."/>
            <person name="Costa-Martins A.G."/>
            <person name="Teixeira M.M."/>
            <person name="Buck G.A."/>
        </authorList>
    </citation>
    <scope>NUCLEOTIDE SEQUENCE [LARGE SCALE GENOMIC DNA]</scope>
    <source>
        <strain evidence="2 3">AM80</strain>
    </source>
</reference>
<keyword evidence="3" id="KW-1185">Reference proteome</keyword>
<evidence type="ECO:0000256" key="1">
    <source>
        <dbReference type="SAM" id="MobiDB-lite"/>
    </source>
</evidence>
<name>A0A3R7KLW8_TRYRA</name>
<dbReference type="GeneID" id="40325761"/>
<dbReference type="VEuPathDB" id="TriTrypDB:TRSC58_05421"/>
<feature type="compositionally biased region" description="Low complexity" evidence="1">
    <location>
        <begin position="233"/>
        <end position="247"/>
    </location>
</feature>
<feature type="compositionally biased region" description="Gly residues" evidence="1">
    <location>
        <begin position="276"/>
        <end position="287"/>
    </location>
</feature>
<dbReference type="RefSeq" id="XP_029241334.1">
    <property type="nucleotide sequence ID" value="XM_029378856.1"/>
</dbReference>
<feature type="region of interest" description="Disordered" evidence="1">
    <location>
        <begin position="215"/>
        <end position="255"/>
    </location>
</feature>
<dbReference type="OMA" id="EAMAINH"/>
<dbReference type="OrthoDB" id="251054at2759"/>
<comment type="caution">
    <text evidence="2">The sequence shown here is derived from an EMBL/GenBank/DDBJ whole genome shotgun (WGS) entry which is preliminary data.</text>
</comment>
<dbReference type="AlphaFoldDB" id="A0A3R7KLW8"/>
<sequence>MRAAEEQPESGTARGQLPRTDAPRSPAPYNMRQSREYIVHGPTSAPYFTLHVAAEAAAVSPPFCKTVASTLPPAYFHTTGEGWRGRKALRALGFSAQMRLPSLPVSPRRPDSLTSTLWQSSCTLMQHRWRFIKKDEFGLVRLPRPTEEMMPKHVLHSENFAVCRLAQEYSFPLGNAVCRHGVLRPPGARQSGELLSVPAQQLRLKKWGTRPVCLEGTLQDDDGGAGDTSRVEASSSRGTAPASSPAPTSAPSPIVKPAPAVVKAEATSTMAEVVVGEGGRATPGGGRTSISPHASSHEVPSVTLSSTVADTVAEARDRSPRCPSPTIAHAAQRLRDTLLTVSFQRMVDDLAEATASGPEEKMALVRHARIFRELSLLSRYHEMHPLVELRPASRDFLHVKSPRTAVHEVNSCFRLSKQPLSRQEATTALVGEGMIPAATGHMASVSAEDRCENGRSERGTVRGTAVGRIGSPQR</sequence>
<accession>A0A3R7KLW8</accession>
<evidence type="ECO:0000313" key="3">
    <source>
        <dbReference type="Proteomes" id="UP000283634"/>
    </source>
</evidence>
<protein>
    <submittedName>
        <fullName evidence="2">Uncharacterized protein</fullName>
    </submittedName>
</protein>
<dbReference type="EMBL" id="MKGL01000037">
    <property type="protein sequence ID" value="RNF10079.1"/>
    <property type="molecule type" value="Genomic_DNA"/>
</dbReference>
<feature type="region of interest" description="Disordered" evidence="1">
    <location>
        <begin position="1"/>
        <end position="30"/>
    </location>
</feature>
<feature type="compositionally biased region" description="Basic and acidic residues" evidence="1">
    <location>
        <begin position="451"/>
        <end position="460"/>
    </location>
</feature>
<organism evidence="2 3">
    <name type="scientific">Trypanosoma rangeli</name>
    <dbReference type="NCBI Taxonomy" id="5698"/>
    <lineage>
        <taxon>Eukaryota</taxon>
        <taxon>Discoba</taxon>
        <taxon>Euglenozoa</taxon>
        <taxon>Kinetoplastea</taxon>
        <taxon>Metakinetoplastina</taxon>
        <taxon>Trypanosomatida</taxon>
        <taxon>Trypanosomatidae</taxon>
        <taxon>Trypanosoma</taxon>
        <taxon>Herpetosoma</taxon>
    </lineage>
</organism>
<gene>
    <name evidence="2" type="ORF">TraAM80_01828</name>
</gene>
<dbReference type="Proteomes" id="UP000283634">
    <property type="component" value="Unassembled WGS sequence"/>
</dbReference>